<organism evidence="1 2">
    <name type="scientific">Stylonychia lemnae</name>
    <name type="common">Ciliate</name>
    <dbReference type="NCBI Taxonomy" id="5949"/>
    <lineage>
        <taxon>Eukaryota</taxon>
        <taxon>Sar</taxon>
        <taxon>Alveolata</taxon>
        <taxon>Ciliophora</taxon>
        <taxon>Intramacronucleata</taxon>
        <taxon>Spirotrichea</taxon>
        <taxon>Stichotrichia</taxon>
        <taxon>Sporadotrichida</taxon>
        <taxon>Oxytrichidae</taxon>
        <taxon>Stylonychinae</taxon>
        <taxon>Stylonychia</taxon>
    </lineage>
</organism>
<name>A0A078B4N1_STYLE</name>
<protein>
    <submittedName>
        <fullName evidence="1">Uncharacterized protein</fullName>
    </submittedName>
</protein>
<dbReference type="AlphaFoldDB" id="A0A078B4N1"/>
<dbReference type="Proteomes" id="UP000039865">
    <property type="component" value="Unassembled WGS sequence"/>
</dbReference>
<dbReference type="EMBL" id="CCKQ01016595">
    <property type="protein sequence ID" value="CDW88468.1"/>
    <property type="molecule type" value="Genomic_DNA"/>
</dbReference>
<reference evidence="1 2" key="1">
    <citation type="submission" date="2014-06" db="EMBL/GenBank/DDBJ databases">
        <authorList>
            <person name="Swart Estienne"/>
        </authorList>
    </citation>
    <scope>NUCLEOTIDE SEQUENCE [LARGE SCALE GENOMIC DNA]</scope>
    <source>
        <strain evidence="1 2">130c</strain>
    </source>
</reference>
<accession>A0A078B4N1</accession>
<evidence type="ECO:0000313" key="2">
    <source>
        <dbReference type="Proteomes" id="UP000039865"/>
    </source>
</evidence>
<sequence length="79" mass="9017">MQQLIVLEMPNTPNIYMLLQILSQISQPPPTSQHQKEEHIYGTSELQIDLGSITQQLVEDTPQESEGLYHLLQCILNIC</sequence>
<proteinExistence type="predicted"/>
<dbReference type="InParanoid" id="A0A078B4N1"/>
<gene>
    <name evidence="1" type="primary">Contig17596.g18719</name>
    <name evidence="1" type="ORF">STYLEM_17589</name>
</gene>
<keyword evidence="2" id="KW-1185">Reference proteome</keyword>
<evidence type="ECO:0000313" key="1">
    <source>
        <dbReference type="EMBL" id="CDW88468.1"/>
    </source>
</evidence>